<dbReference type="EMBL" id="CAKOGP040000624">
    <property type="protein sequence ID" value="CAJ1937267.1"/>
    <property type="molecule type" value="Genomic_DNA"/>
</dbReference>
<reference evidence="1" key="1">
    <citation type="submission" date="2023-08" db="EMBL/GenBank/DDBJ databases">
        <authorList>
            <person name="Audoor S."/>
            <person name="Bilcke G."/>
        </authorList>
    </citation>
    <scope>NUCLEOTIDE SEQUENCE</scope>
</reference>
<dbReference type="AlphaFoldDB" id="A0AAD2CMB5"/>
<protein>
    <recommendedName>
        <fullName evidence="3">DUF2267 domain-containing protein</fullName>
    </recommendedName>
</protein>
<keyword evidence="2" id="KW-1185">Reference proteome</keyword>
<organism evidence="1 2">
    <name type="scientific">Cylindrotheca closterium</name>
    <dbReference type="NCBI Taxonomy" id="2856"/>
    <lineage>
        <taxon>Eukaryota</taxon>
        <taxon>Sar</taxon>
        <taxon>Stramenopiles</taxon>
        <taxon>Ochrophyta</taxon>
        <taxon>Bacillariophyta</taxon>
        <taxon>Bacillariophyceae</taxon>
        <taxon>Bacillariophycidae</taxon>
        <taxon>Bacillariales</taxon>
        <taxon>Bacillariaceae</taxon>
        <taxon>Cylindrotheca</taxon>
    </lineage>
</organism>
<evidence type="ECO:0008006" key="3">
    <source>
        <dbReference type="Google" id="ProtNLM"/>
    </source>
</evidence>
<evidence type="ECO:0000313" key="2">
    <source>
        <dbReference type="Proteomes" id="UP001295423"/>
    </source>
</evidence>
<gene>
    <name evidence="1" type="ORF">CYCCA115_LOCUS5582</name>
</gene>
<evidence type="ECO:0000313" key="1">
    <source>
        <dbReference type="EMBL" id="CAJ1937267.1"/>
    </source>
</evidence>
<dbReference type="Proteomes" id="UP001295423">
    <property type="component" value="Unassembled WGS sequence"/>
</dbReference>
<comment type="caution">
    <text evidence="1">The sequence shown here is derived from an EMBL/GenBank/DDBJ whole genome shotgun (WGS) entry which is preliminary data.</text>
</comment>
<sequence>MDEFIKQAASAAGVDEAQAKKFVGMVLEQIQKKSPEEVTTEMDSKIPGARAVIDESVNQKDEKEMPCMPVLDMIKNLIDQLTGGNAGMLEIVQKSGVTPEQGTDMLKKILAFLEEKLGAETVKKITAQVPALSKITA</sequence>
<accession>A0AAD2CMB5</accession>
<proteinExistence type="predicted"/>
<name>A0AAD2CMB5_9STRA</name>